<dbReference type="Pfam" id="PF12534">
    <property type="entry name" value="Pannexin_like"/>
    <property type="match status" value="1"/>
</dbReference>
<keyword evidence="6" id="KW-1015">Disulfide bond</keyword>
<dbReference type="Proteomes" id="UP000472262">
    <property type="component" value="Unassembled WGS sequence"/>
</dbReference>
<feature type="transmembrane region" description="Helical" evidence="7">
    <location>
        <begin position="30"/>
        <end position="48"/>
    </location>
</feature>
<dbReference type="InterPro" id="IPR021040">
    <property type="entry name" value="LRRC8_Pannexin-like"/>
</dbReference>
<reference evidence="9" key="1">
    <citation type="submission" date="2025-08" db="UniProtKB">
        <authorList>
            <consortium name="Ensembl"/>
        </authorList>
    </citation>
    <scope>IDENTIFICATION</scope>
</reference>
<accession>A0A672NED1</accession>
<evidence type="ECO:0000256" key="1">
    <source>
        <dbReference type="ARBA" id="ARBA00004236"/>
    </source>
</evidence>
<evidence type="ECO:0000256" key="6">
    <source>
        <dbReference type="ARBA" id="ARBA00023157"/>
    </source>
</evidence>
<dbReference type="InParanoid" id="A0A672NED1"/>
<evidence type="ECO:0000259" key="8">
    <source>
        <dbReference type="Pfam" id="PF12534"/>
    </source>
</evidence>
<evidence type="ECO:0000256" key="7">
    <source>
        <dbReference type="SAM" id="Phobius"/>
    </source>
</evidence>
<protein>
    <recommendedName>
        <fullName evidence="8">LRRC8 pannexin-like TM region domain-containing protein</fullName>
    </recommendedName>
</protein>
<dbReference type="OMA" id="CKWAPRT"/>
<keyword evidence="4 7" id="KW-1133">Transmembrane helix</keyword>
<evidence type="ECO:0000313" key="10">
    <source>
        <dbReference type="Proteomes" id="UP000472262"/>
    </source>
</evidence>
<reference evidence="9" key="2">
    <citation type="submission" date="2025-09" db="UniProtKB">
        <authorList>
            <consortium name="Ensembl"/>
        </authorList>
    </citation>
    <scope>IDENTIFICATION</scope>
</reference>
<keyword evidence="5 7" id="KW-0472">Membrane</keyword>
<sequence>MIPITELRYFADTQPAYRILKPWWDVFTDYISIVMLMIAVFGGTLQVTQDKMICLPCKWYCYCCFMVILI</sequence>
<evidence type="ECO:0000256" key="3">
    <source>
        <dbReference type="ARBA" id="ARBA00022692"/>
    </source>
</evidence>
<evidence type="ECO:0000256" key="2">
    <source>
        <dbReference type="ARBA" id="ARBA00022475"/>
    </source>
</evidence>
<organism evidence="9 10">
    <name type="scientific">Sinocyclocheilus grahami</name>
    <name type="common">Dianchi golden-line fish</name>
    <name type="synonym">Barbus grahami</name>
    <dbReference type="NCBI Taxonomy" id="75366"/>
    <lineage>
        <taxon>Eukaryota</taxon>
        <taxon>Metazoa</taxon>
        <taxon>Chordata</taxon>
        <taxon>Craniata</taxon>
        <taxon>Vertebrata</taxon>
        <taxon>Euteleostomi</taxon>
        <taxon>Actinopterygii</taxon>
        <taxon>Neopterygii</taxon>
        <taxon>Teleostei</taxon>
        <taxon>Ostariophysi</taxon>
        <taxon>Cypriniformes</taxon>
        <taxon>Cyprinidae</taxon>
        <taxon>Cyprininae</taxon>
        <taxon>Sinocyclocheilus</taxon>
    </lineage>
</organism>
<dbReference type="Ensembl" id="ENSSGRT00000052322.1">
    <property type="protein sequence ID" value="ENSSGRP00000048961.1"/>
    <property type="gene ID" value="ENSSGRG00000026039.1"/>
</dbReference>
<keyword evidence="3 7" id="KW-0812">Transmembrane</keyword>
<evidence type="ECO:0000256" key="4">
    <source>
        <dbReference type="ARBA" id="ARBA00022989"/>
    </source>
</evidence>
<name>A0A672NED1_SINGR</name>
<keyword evidence="10" id="KW-1185">Reference proteome</keyword>
<evidence type="ECO:0000256" key="5">
    <source>
        <dbReference type="ARBA" id="ARBA00023136"/>
    </source>
</evidence>
<comment type="subcellular location">
    <subcellularLocation>
        <location evidence="1">Cell membrane</location>
    </subcellularLocation>
</comment>
<dbReference type="AlphaFoldDB" id="A0A672NED1"/>
<proteinExistence type="predicted"/>
<dbReference type="GO" id="GO:0005886">
    <property type="term" value="C:plasma membrane"/>
    <property type="evidence" value="ECO:0007669"/>
    <property type="project" value="UniProtKB-SubCell"/>
</dbReference>
<keyword evidence="2" id="KW-1003">Cell membrane</keyword>
<feature type="domain" description="LRRC8 pannexin-like TM region" evidence="8">
    <location>
        <begin position="1"/>
        <end position="58"/>
    </location>
</feature>
<evidence type="ECO:0000313" key="9">
    <source>
        <dbReference type="Ensembl" id="ENSSGRP00000048961.1"/>
    </source>
</evidence>